<gene>
    <name evidence="1" type="ORF">L3X38_019766</name>
</gene>
<organism evidence="1 2">
    <name type="scientific">Prunus dulcis</name>
    <name type="common">Almond</name>
    <name type="synonym">Amygdalus dulcis</name>
    <dbReference type="NCBI Taxonomy" id="3755"/>
    <lineage>
        <taxon>Eukaryota</taxon>
        <taxon>Viridiplantae</taxon>
        <taxon>Streptophyta</taxon>
        <taxon>Embryophyta</taxon>
        <taxon>Tracheophyta</taxon>
        <taxon>Spermatophyta</taxon>
        <taxon>Magnoliopsida</taxon>
        <taxon>eudicotyledons</taxon>
        <taxon>Gunneridae</taxon>
        <taxon>Pentapetalae</taxon>
        <taxon>rosids</taxon>
        <taxon>fabids</taxon>
        <taxon>Rosales</taxon>
        <taxon>Rosaceae</taxon>
        <taxon>Amygdaloideae</taxon>
        <taxon>Amygdaleae</taxon>
        <taxon>Prunus</taxon>
    </lineage>
</organism>
<accession>A0AAD4ZBD3</accession>
<evidence type="ECO:0000313" key="1">
    <source>
        <dbReference type="EMBL" id="KAI5340492.1"/>
    </source>
</evidence>
<dbReference type="AlphaFoldDB" id="A0AAD4ZBD3"/>
<protein>
    <submittedName>
        <fullName evidence="1">Uncharacterized protein</fullName>
    </submittedName>
</protein>
<comment type="caution">
    <text evidence="1">The sequence shown here is derived from an EMBL/GenBank/DDBJ whole genome shotgun (WGS) entry which is preliminary data.</text>
</comment>
<proteinExistence type="predicted"/>
<sequence>MFCFIPWLLQQVQSLIQPLQSQPQLLHLAMGRVFRRSLDSPMAYPGGAVQTGPAVPARKPDIIDCHGSRTFPSPSCFFPKRTSKLEQPLTRTQGYLPPG</sequence>
<name>A0AAD4ZBD3_PRUDU</name>
<keyword evidence="2" id="KW-1185">Reference proteome</keyword>
<dbReference type="Proteomes" id="UP001054821">
    <property type="component" value="Chromosome 3"/>
</dbReference>
<reference evidence="1 2" key="1">
    <citation type="journal article" date="2022" name="G3 (Bethesda)">
        <title>Whole-genome sequence and methylome profiling of the almond [Prunus dulcis (Mill.) D.A. Webb] cultivar 'Nonpareil'.</title>
        <authorList>
            <person name="D'Amico-Willman K.M."/>
            <person name="Ouma W.Z."/>
            <person name="Meulia T."/>
            <person name="Sideli G.M."/>
            <person name="Gradziel T.M."/>
            <person name="Fresnedo-Ramirez J."/>
        </authorList>
    </citation>
    <scope>NUCLEOTIDE SEQUENCE [LARGE SCALE GENOMIC DNA]</scope>
    <source>
        <strain evidence="1">Clone GOH B32 T37-40</strain>
    </source>
</reference>
<dbReference type="EMBL" id="JAJFAZ020000003">
    <property type="protein sequence ID" value="KAI5340492.1"/>
    <property type="molecule type" value="Genomic_DNA"/>
</dbReference>
<evidence type="ECO:0000313" key="2">
    <source>
        <dbReference type="Proteomes" id="UP001054821"/>
    </source>
</evidence>